<dbReference type="CDD" id="cd00037">
    <property type="entry name" value="CLECT"/>
    <property type="match status" value="1"/>
</dbReference>
<dbReference type="InterPro" id="IPR016187">
    <property type="entry name" value="CTDL_fold"/>
</dbReference>
<evidence type="ECO:0000313" key="5">
    <source>
        <dbReference type="Proteomes" id="UP000663874"/>
    </source>
</evidence>
<evidence type="ECO:0000256" key="1">
    <source>
        <dbReference type="SAM" id="MobiDB-lite"/>
    </source>
</evidence>
<organism evidence="4 5">
    <name type="scientific">Rotaria sordida</name>
    <dbReference type="NCBI Taxonomy" id="392033"/>
    <lineage>
        <taxon>Eukaryota</taxon>
        <taxon>Metazoa</taxon>
        <taxon>Spiralia</taxon>
        <taxon>Gnathifera</taxon>
        <taxon>Rotifera</taxon>
        <taxon>Eurotatoria</taxon>
        <taxon>Bdelloidea</taxon>
        <taxon>Philodinida</taxon>
        <taxon>Philodinidae</taxon>
        <taxon>Rotaria</taxon>
    </lineage>
</organism>
<gene>
    <name evidence="4" type="ORF">FNK824_LOCUS10205</name>
</gene>
<dbReference type="PROSITE" id="PS50041">
    <property type="entry name" value="C_TYPE_LECTIN_2"/>
    <property type="match status" value="1"/>
</dbReference>
<dbReference type="Gene3D" id="3.10.100.10">
    <property type="entry name" value="Mannose-Binding Protein A, subunit A"/>
    <property type="match status" value="1"/>
</dbReference>
<dbReference type="InterPro" id="IPR001304">
    <property type="entry name" value="C-type_lectin-like"/>
</dbReference>
<dbReference type="Proteomes" id="UP000663874">
    <property type="component" value="Unassembled WGS sequence"/>
</dbReference>
<dbReference type="AlphaFoldDB" id="A0A818VWN7"/>
<comment type="caution">
    <text evidence="4">The sequence shown here is derived from an EMBL/GenBank/DDBJ whole genome shotgun (WGS) entry which is preliminary data.</text>
</comment>
<dbReference type="InterPro" id="IPR016186">
    <property type="entry name" value="C-type_lectin-like/link_sf"/>
</dbReference>
<feature type="region of interest" description="Disordered" evidence="1">
    <location>
        <begin position="206"/>
        <end position="227"/>
    </location>
</feature>
<dbReference type="EMBL" id="CAJOBE010001126">
    <property type="protein sequence ID" value="CAF3716820.1"/>
    <property type="molecule type" value="Genomic_DNA"/>
</dbReference>
<dbReference type="SUPFAM" id="SSF56436">
    <property type="entry name" value="C-type lectin-like"/>
    <property type="match status" value="1"/>
</dbReference>
<name>A0A818VWN7_9BILA</name>
<evidence type="ECO:0000259" key="3">
    <source>
        <dbReference type="PROSITE" id="PS50041"/>
    </source>
</evidence>
<keyword evidence="2" id="KW-0812">Transmembrane</keyword>
<dbReference type="SMART" id="SM00034">
    <property type="entry name" value="CLECT"/>
    <property type="match status" value="1"/>
</dbReference>
<proteinExistence type="predicted"/>
<feature type="domain" description="C-type lectin" evidence="3">
    <location>
        <begin position="98"/>
        <end position="260"/>
    </location>
</feature>
<accession>A0A818VWN7</accession>
<sequence length="391" mass="44088">MEQQHCPDGNLFRYETVTFDIPDIHTVTKVNKSKIESNLSHYLFKSILASRYGAFCNSDSDCDQYQTCLNKLCLCNLNERRFWTGTMCAICAKEYIVTRDRCYKYFYELKTWEASRIHCRAQYADLVTWRDNHDEQFIRPLIQSWVSTPLFVQTWYLMLKPKPNQPYVIWAGAKITSLKPYTIQWMDPDGMKLDLTSTEWCDPTDHSGYSLQKEPTSETRQGPNGTEREECVTYNFGLPGSNFLCLSNDYCSQKYPFICEMNAASMKLASSAHYDTNNVGISSGTDQGTSFETNGNTIDFEELPSPPTKDPNFTAENLGSAGALKEESGFLTTTNIIIIAIVGAVLIIGAIAGYIFIKNKKKSTLNPTGRNEGTTQSRPSFASSIGSMADE</sequence>
<feature type="region of interest" description="Disordered" evidence="1">
    <location>
        <begin position="364"/>
        <end position="391"/>
    </location>
</feature>
<reference evidence="4" key="1">
    <citation type="submission" date="2021-02" db="EMBL/GenBank/DDBJ databases">
        <authorList>
            <person name="Nowell W R."/>
        </authorList>
    </citation>
    <scope>NUCLEOTIDE SEQUENCE</scope>
</reference>
<protein>
    <recommendedName>
        <fullName evidence="3">C-type lectin domain-containing protein</fullName>
    </recommendedName>
</protein>
<keyword evidence="2" id="KW-0472">Membrane</keyword>
<keyword evidence="2" id="KW-1133">Transmembrane helix</keyword>
<evidence type="ECO:0000256" key="2">
    <source>
        <dbReference type="SAM" id="Phobius"/>
    </source>
</evidence>
<feature type="transmembrane region" description="Helical" evidence="2">
    <location>
        <begin position="336"/>
        <end position="357"/>
    </location>
</feature>
<evidence type="ECO:0000313" key="4">
    <source>
        <dbReference type="EMBL" id="CAF3716820.1"/>
    </source>
</evidence>
<feature type="compositionally biased region" description="Polar residues" evidence="1">
    <location>
        <begin position="207"/>
        <end position="224"/>
    </location>
</feature>